<name>A0A084BCK2_STACB</name>
<dbReference type="GO" id="GO:0031508">
    <property type="term" value="P:pericentric heterochromatin formation"/>
    <property type="evidence" value="ECO:0007669"/>
    <property type="project" value="TreeGrafter"/>
</dbReference>
<evidence type="ECO:0000256" key="4">
    <source>
        <dbReference type="PROSITE-ProRule" id="PRU00236"/>
    </source>
</evidence>
<keyword evidence="2" id="KW-0808">Transferase</keyword>
<dbReference type="InterPro" id="IPR026590">
    <property type="entry name" value="Ssirtuin_cat_dom"/>
</dbReference>
<dbReference type="HOGENOM" id="CLU_1340411_0_0_1"/>
<dbReference type="GO" id="GO:0017136">
    <property type="term" value="F:histone deacetylase activity, NAD-dependent"/>
    <property type="evidence" value="ECO:0007669"/>
    <property type="project" value="TreeGrafter"/>
</dbReference>
<dbReference type="Gene3D" id="3.40.50.1220">
    <property type="entry name" value="TPP-binding domain"/>
    <property type="match status" value="1"/>
</dbReference>
<keyword evidence="3" id="KW-0520">NAD</keyword>
<dbReference type="AlphaFoldDB" id="A0A084BCK2"/>
<dbReference type="PANTHER" id="PTHR11085">
    <property type="entry name" value="NAD-DEPENDENT PROTEIN DEACYLASE SIRTUIN-5, MITOCHONDRIAL-RELATED"/>
    <property type="match status" value="1"/>
</dbReference>
<proteinExistence type="inferred from homology"/>
<dbReference type="CDD" id="cd00296">
    <property type="entry name" value="SIR2"/>
    <property type="match status" value="1"/>
</dbReference>
<dbReference type="InterPro" id="IPR050134">
    <property type="entry name" value="NAD-dep_sirtuin_deacylases"/>
</dbReference>
<protein>
    <recommendedName>
        <fullName evidence="5">Deacetylase sirtuin-type domain-containing protein</fullName>
    </recommendedName>
</protein>
<evidence type="ECO:0000259" key="5">
    <source>
        <dbReference type="PROSITE" id="PS50305"/>
    </source>
</evidence>
<evidence type="ECO:0000256" key="3">
    <source>
        <dbReference type="ARBA" id="ARBA00023027"/>
    </source>
</evidence>
<organism evidence="6 7">
    <name type="scientific">Stachybotrys chartarum (strain CBS 109288 / IBT 7711)</name>
    <name type="common">Toxic black mold</name>
    <name type="synonym">Stilbospora chartarum</name>
    <dbReference type="NCBI Taxonomy" id="1280523"/>
    <lineage>
        <taxon>Eukaryota</taxon>
        <taxon>Fungi</taxon>
        <taxon>Dikarya</taxon>
        <taxon>Ascomycota</taxon>
        <taxon>Pezizomycotina</taxon>
        <taxon>Sordariomycetes</taxon>
        <taxon>Hypocreomycetidae</taxon>
        <taxon>Hypocreales</taxon>
        <taxon>Stachybotryaceae</taxon>
        <taxon>Stachybotrys</taxon>
    </lineage>
</organism>
<dbReference type="GO" id="GO:1990414">
    <property type="term" value="P:replication-born double-strand break repair via sister chromatid exchange"/>
    <property type="evidence" value="ECO:0007669"/>
    <property type="project" value="TreeGrafter"/>
</dbReference>
<dbReference type="PANTHER" id="PTHR11085:SF15">
    <property type="entry name" value="NAD-DEPENDENT HISTONE DEACETYLASE HST4"/>
    <property type="match status" value="1"/>
</dbReference>
<dbReference type="GO" id="GO:0070403">
    <property type="term" value="F:NAD+ binding"/>
    <property type="evidence" value="ECO:0007669"/>
    <property type="project" value="InterPro"/>
</dbReference>
<dbReference type="SUPFAM" id="SSF52467">
    <property type="entry name" value="DHS-like NAD/FAD-binding domain"/>
    <property type="match status" value="1"/>
</dbReference>
<dbReference type="Proteomes" id="UP000028045">
    <property type="component" value="Unassembled WGS sequence"/>
</dbReference>
<feature type="domain" description="Deacetylase sirtuin-type" evidence="5">
    <location>
        <begin position="1"/>
        <end position="206"/>
    </location>
</feature>
<dbReference type="EMBL" id="KL647379">
    <property type="protein sequence ID" value="KEY75281.1"/>
    <property type="molecule type" value="Genomic_DNA"/>
</dbReference>
<dbReference type="GO" id="GO:0031934">
    <property type="term" value="C:mating-type region heterochromatin"/>
    <property type="evidence" value="ECO:0007669"/>
    <property type="project" value="TreeGrafter"/>
</dbReference>
<evidence type="ECO:0000256" key="1">
    <source>
        <dbReference type="ARBA" id="ARBA00006924"/>
    </source>
</evidence>
<comment type="similarity">
    <text evidence="1">Belongs to the sirtuin family. Class I subfamily.</text>
</comment>
<evidence type="ECO:0000313" key="7">
    <source>
        <dbReference type="Proteomes" id="UP000028045"/>
    </source>
</evidence>
<gene>
    <name evidence="6" type="ORF">S7711_08624</name>
</gene>
<dbReference type="Pfam" id="PF02146">
    <property type="entry name" value="SIR2"/>
    <property type="match status" value="1"/>
</dbReference>
<comment type="caution">
    <text evidence="4">Lacks conserved residue(s) required for the propagation of feature annotation.</text>
</comment>
<dbReference type="InterPro" id="IPR029035">
    <property type="entry name" value="DHS-like_NAD/FAD-binding_dom"/>
</dbReference>
<dbReference type="OrthoDB" id="5086945at2759"/>
<dbReference type="GO" id="GO:0000122">
    <property type="term" value="P:negative regulation of transcription by RNA polymerase II"/>
    <property type="evidence" value="ECO:0007669"/>
    <property type="project" value="TreeGrafter"/>
</dbReference>
<accession>A0A084BCK2</accession>
<reference evidence="6 7" key="1">
    <citation type="journal article" date="2014" name="BMC Genomics">
        <title>Comparative genome sequencing reveals chemotype-specific gene clusters in the toxigenic black mold Stachybotrys.</title>
        <authorList>
            <person name="Semeiks J."/>
            <person name="Borek D."/>
            <person name="Otwinowski Z."/>
            <person name="Grishin N.V."/>
        </authorList>
    </citation>
    <scope>NUCLEOTIDE SEQUENCE [LARGE SCALE GENOMIC DNA]</scope>
    <source>
        <strain evidence="7">CBS 109288 / IBT 7711</strain>
    </source>
</reference>
<evidence type="ECO:0000256" key="2">
    <source>
        <dbReference type="ARBA" id="ARBA00022679"/>
    </source>
</evidence>
<keyword evidence="7" id="KW-1185">Reference proteome</keyword>
<dbReference type="PROSITE" id="PS50305">
    <property type="entry name" value="SIRTUIN"/>
    <property type="match status" value="1"/>
</dbReference>
<sequence>MKARDAVGVLNKKLSTKKNIVLITGAGVSTNAGICDSLAYSSHETADRLNKDIFSKLQNGQQALFTSFDLFAEKLAKFGRVRHHYTQNIDRWHARLPSLAKRTTWLHDRADTMVFHMTPTHTKVISAETFKGWVMKPCPHCKRLQRQRVREGKRRQSVGFLRPKVLLYGEGCPDESAITATFNDDLREPVDAVKIIGTRLLIPSVL</sequence>
<dbReference type="InterPro" id="IPR003000">
    <property type="entry name" value="Sirtuin"/>
</dbReference>
<dbReference type="GO" id="GO:0005634">
    <property type="term" value="C:nucleus"/>
    <property type="evidence" value="ECO:0007669"/>
    <property type="project" value="TreeGrafter"/>
</dbReference>
<evidence type="ECO:0000313" key="6">
    <source>
        <dbReference type="EMBL" id="KEY75281.1"/>
    </source>
</evidence>
<dbReference type="GO" id="GO:0006282">
    <property type="term" value="P:regulation of DNA repair"/>
    <property type="evidence" value="ECO:0007669"/>
    <property type="project" value="TreeGrafter"/>
</dbReference>